<dbReference type="PANTHER" id="PTHR32108">
    <property type="entry name" value="DNA-DIRECTED RNA POLYMERASE SUBUNIT ALPHA"/>
    <property type="match status" value="1"/>
</dbReference>
<dbReference type="InterPro" id="IPR021109">
    <property type="entry name" value="Peptidase_aspartic_dom_sf"/>
</dbReference>
<dbReference type="RefSeq" id="XP_027337245.1">
    <property type="nucleotide sequence ID" value="XM_027481444.1"/>
</dbReference>
<dbReference type="Gene3D" id="2.40.70.10">
    <property type="entry name" value="Acid Proteases"/>
    <property type="match status" value="1"/>
</dbReference>
<dbReference type="OrthoDB" id="1433911at2759"/>
<organism evidence="1 2">
    <name type="scientific">Abrus precatorius</name>
    <name type="common">Indian licorice</name>
    <name type="synonym">Glycine abrus</name>
    <dbReference type="NCBI Taxonomy" id="3816"/>
    <lineage>
        <taxon>Eukaryota</taxon>
        <taxon>Viridiplantae</taxon>
        <taxon>Streptophyta</taxon>
        <taxon>Embryophyta</taxon>
        <taxon>Tracheophyta</taxon>
        <taxon>Spermatophyta</taxon>
        <taxon>Magnoliopsida</taxon>
        <taxon>eudicotyledons</taxon>
        <taxon>Gunneridae</taxon>
        <taxon>Pentapetalae</taxon>
        <taxon>rosids</taxon>
        <taxon>fabids</taxon>
        <taxon>Fabales</taxon>
        <taxon>Fabaceae</taxon>
        <taxon>Papilionoideae</taxon>
        <taxon>50 kb inversion clade</taxon>
        <taxon>NPAAA clade</taxon>
        <taxon>indigoferoid/millettioid clade</taxon>
        <taxon>Abreae</taxon>
        <taxon>Abrus</taxon>
    </lineage>
</organism>
<sequence>MKPVEPPYPRGYDPNAKCEYHVGGIGHSMENCRALKFKVQDLINVKWLDFKEDNPSIRSNPLPEHGGPSVNAIEKESACVLKRKVEEVTTPLKVIFAGLCKADLIKDFVHEGNMCDLHLDADCSIEDCEEFKYVLQTLMDKHLVQIGHPKEKNEILTDNKAVPWKYDAEVYVGNCKENQTQGVNSDTLSVSNIVGVGGMTRSGRIYPPKELRKERAKEIERSSKEKAKLGEFEDADEKKMPEMKKAVSNEEACEFLKFIRQSEYQVVEQLNRTPAKIFLLSLLLNYEPHRRILLKVLNEARVSNDITTNKFGGIVGNIVSNNYLTFTDDEVLAEGMGHNKALHISVKCRDYIIARVLIYNRSSLNVMPKATLSKLPCDGSHMKPSTMIVRAFDETRREVIREIEIPIQIGPYTFQILFQVIDIAPAYSCLLGRP</sequence>
<dbReference type="GeneID" id="113850932"/>
<reference evidence="2" key="2">
    <citation type="submission" date="2025-08" db="UniProtKB">
        <authorList>
            <consortium name="RefSeq"/>
        </authorList>
    </citation>
    <scope>IDENTIFICATION</scope>
    <source>
        <tissue evidence="2">Young leaves</tissue>
    </source>
</reference>
<reference evidence="1" key="1">
    <citation type="journal article" date="2019" name="Toxins">
        <title>Detection of Abrin-Like and Prepropulchellin-Like Toxin Genes and Transcripts Using Whole Genome Sequencing and Full-Length Transcript Sequencing of Abrus precatorius.</title>
        <authorList>
            <person name="Hovde B.T."/>
            <person name="Daligault H.E."/>
            <person name="Hanschen E.R."/>
            <person name="Kunde Y.A."/>
            <person name="Johnson M.B."/>
            <person name="Starkenburg S.R."/>
            <person name="Johnson S.L."/>
        </authorList>
    </citation>
    <scope>NUCLEOTIDE SEQUENCE [LARGE SCALE GENOMIC DNA]</scope>
</reference>
<evidence type="ECO:0000313" key="1">
    <source>
        <dbReference type="Proteomes" id="UP000694853"/>
    </source>
</evidence>
<proteinExistence type="predicted"/>
<gene>
    <name evidence="2" type="primary">LOC113850932</name>
</gene>
<protein>
    <submittedName>
        <fullName evidence="2">Uncharacterized protein LOC113850932</fullName>
    </submittedName>
</protein>
<dbReference type="PANTHER" id="PTHR32108:SF9">
    <property type="entry name" value="REVERSE TRANSCRIPTASE RNASE H-LIKE DOMAIN-CONTAINING PROTEIN"/>
    <property type="match status" value="1"/>
</dbReference>
<dbReference type="CDD" id="cd00303">
    <property type="entry name" value="retropepsin_like"/>
    <property type="match status" value="1"/>
</dbReference>
<keyword evidence="1" id="KW-1185">Reference proteome</keyword>
<dbReference type="Proteomes" id="UP000694853">
    <property type="component" value="Unplaced"/>
</dbReference>
<dbReference type="AlphaFoldDB" id="A0A8B8K0K5"/>
<name>A0A8B8K0K5_ABRPR</name>
<accession>A0A8B8K0K5</accession>
<dbReference type="KEGG" id="aprc:113850932"/>
<evidence type="ECO:0000313" key="2">
    <source>
        <dbReference type="RefSeq" id="XP_027337245.1"/>
    </source>
</evidence>